<organism evidence="3 4">
    <name type="scientific">Malassezia cuniculi</name>
    <dbReference type="NCBI Taxonomy" id="948313"/>
    <lineage>
        <taxon>Eukaryota</taxon>
        <taxon>Fungi</taxon>
        <taxon>Dikarya</taxon>
        <taxon>Basidiomycota</taxon>
        <taxon>Ustilaginomycotina</taxon>
        <taxon>Malasseziomycetes</taxon>
        <taxon>Malasseziales</taxon>
        <taxon>Malasseziaceae</taxon>
        <taxon>Malassezia</taxon>
    </lineage>
</organism>
<dbReference type="PANTHER" id="PTHR45957">
    <property type="entry name" value="ANAPHASE-PROMOTING COMPLEX SUBUNIT 2"/>
    <property type="match status" value="1"/>
</dbReference>
<dbReference type="Pfam" id="PF26557">
    <property type="entry name" value="Cullin_AB"/>
    <property type="match status" value="1"/>
</dbReference>
<proteinExistence type="inferred from homology"/>
<dbReference type="PANTHER" id="PTHR45957:SF1">
    <property type="entry name" value="ANAPHASE-PROMOTING COMPLEX SUBUNIT 2"/>
    <property type="match status" value="1"/>
</dbReference>
<dbReference type="InterPro" id="IPR016158">
    <property type="entry name" value="Cullin_homology"/>
</dbReference>
<evidence type="ECO:0000313" key="3">
    <source>
        <dbReference type="EMBL" id="WFD35059.1"/>
    </source>
</evidence>
<evidence type="ECO:0000313" key="4">
    <source>
        <dbReference type="Proteomes" id="UP001219933"/>
    </source>
</evidence>
<dbReference type="SUPFAM" id="SSF75632">
    <property type="entry name" value="Cullin homology domain"/>
    <property type="match status" value="1"/>
</dbReference>
<dbReference type="AlphaFoldDB" id="A0AAF0EV31"/>
<dbReference type="GO" id="GO:0005680">
    <property type="term" value="C:anaphase-promoting complex"/>
    <property type="evidence" value="ECO:0007669"/>
    <property type="project" value="TreeGrafter"/>
</dbReference>
<evidence type="ECO:0000259" key="2">
    <source>
        <dbReference type="PROSITE" id="PS50069"/>
    </source>
</evidence>
<dbReference type="GO" id="GO:0070979">
    <property type="term" value="P:protein K11-linked ubiquitination"/>
    <property type="evidence" value="ECO:0007669"/>
    <property type="project" value="TreeGrafter"/>
</dbReference>
<dbReference type="GO" id="GO:0006511">
    <property type="term" value="P:ubiquitin-dependent protein catabolic process"/>
    <property type="evidence" value="ECO:0007669"/>
    <property type="project" value="InterPro"/>
</dbReference>
<dbReference type="SMART" id="SM00182">
    <property type="entry name" value="CULLIN"/>
    <property type="match status" value="1"/>
</dbReference>
<dbReference type="InterPro" id="IPR036317">
    <property type="entry name" value="Cullin_homology_sf"/>
</dbReference>
<reference evidence="3" key="1">
    <citation type="submission" date="2023-03" db="EMBL/GenBank/DDBJ databases">
        <title>Mating type loci evolution in Malassezia.</title>
        <authorList>
            <person name="Coelho M.A."/>
        </authorList>
    </citation>
    <scope>NUCLEOTIDE SEQUENCE</scope>
    <source>
        <strain evidence="3">CBS 11721</strain>
    </source>
</reference>
<dbReference type="PROSITE" id="PS50069">
    <property type="entry name" value="CULLIN_2"/>
    <property type="match status" value="1"/>
</dbReference>
<evidence type="ECO:0000256" key="1">
    <source>
        <dbReference type="PROSITE-ProRule" id="PRU00330"/>
    </source>
</evidence>
<name>A0AAF0EV31_9BASI</name>
<gene>
    <name evidence="3" type="ORF">MCUN1_001907</name>
</gene>
<dbReference type="GO" id="GO:0031625">
    <property type="term" value="F:ubiquitin protein ligase binding"/>
    <property type="evidence" value="ECO:0007669"/>
    <property type="project" value="InterPro"/>
</dbReference>
<feature type="domain" description="Cullin family profile" evidence="2">
    <location>
        <begin position="406"/>
        <end position="566"/>
    </location>
</feature>
<dbReference type="Pfam" id="PF25773">
    <property type="entry name" value="TPR_ANAPC2"/>
    <property type="match status" value="1"/>
</dbReference>
<dbReference type="InterPro" id="IPR057975">
    <property type="entry name" value="TPR_ANAPC2"/>
</dbReference>
<protein>
    <recommendedName>
        <fullName evidence="2">Cullin family profile domain-containing protein</fullName>
    </recommendedName>
</protein>
<accession>A0AAF0EV31</accession>
<dbReference type="GO" id="GO:0007091">
    <property type="term" value="P:metaphase/anaphase transition of mitotic cell cycle"/>
    <property type="evidence" value="ECO:0007669"/>
    <property type="project" value="TreeGrafter"/>
</dbReference>
<comment type="similarity">
    <text evidence="1">Belongs to the cullin family.</text>
</comment>
<dbReference type="EMBL" id="CP119878">
    <property type="protein sequence ID" value="WFD35059.1"/>
    <property type="molecule type" value="Genomic_DNA"/>
</dbReference>
<dbReference type="InterPro" id="IPR059120">
    <property type="entry name" value="Cullin-like_AB"/>
</dbReference>
<dbReference type="InterPro" id="IPR044554">
    <property type="entry name" value="ANAPC2"/>
</dbReference>
<dbReference type="Proteomes" id="UP001219933">
    <property type="component" value="Chromosome 2"/>
</dbReference>
<sequence length="626" mass="68490">MHLDKRRDDLAAWFLAASRAAFEKHAVNLLHGLVADDFGVAARSARLPGITDALFRWVHERQMLLGPLGLEHISSQFVACCATELVAALSPDMLEVVLAYFGQILRIGDSGELRLDVDGTRVAAQLRVLGLDGLVQSVVTRTATRVLGDLAREAADSPVSLKTQVHPALAAVLRNQLVPALMSLLDASPTSGFELQPIGDLWDVSVSHDESSRVAQADADALLKRLDYALAQALGEVRTAQLFDIVGQYPSSQPALEDLKACLEKTADKAMIVREFGHSLRARLLHPGTDTHEIVVYYTNLVYALRVVDASGVVLSQLLPPVQRYLRTRKDTIRVVVAALLGTDPAFALLRTELESTAHSSAPLAHWGDVDPYSRSEYWSDANWAPRPVDAGPEYNQMRSRDVVDLLVSIFSDRDGFIQALEEHTARQLVQISHYDTARVMQNHAIFTRRFGASSLHHCEIMLGDVHTSRELDAAFHVGGAAHDETTAALHPLVISRQFWPDTEAPSLTMPPRLAQSLDTFVSHYARTQPKRRLRWLLHLGSVDVEVEMDDRTVSLRVSPLQAAVIEFAASAAEGASDACIITADDTAAELSLDRPAALGALRFWAGHGALQELSDGAPGSFEVRR</sequence>
<dbReference type="Gene3D" id="3.30.230.130">
    <property type="entry name" value="Cullin, Chain C, Domain 2"/>
    <property type="match status" value="1"/>
</dbReference>
<keyword evidence="4" id="KW-1185">Reference proteome</keyword>